<feature type="compositionally biased region" description="Low complexity" evidence="1">
    <location>
        <begin position="33"/>
        <end position="47"/>
    </location>
</feature>
<keyword evidence="4" id="KW-1185">Reference proteome</keyword>
<keyword evidence="2" id="KW-0472">Membrane</keyword>
<dbReference type="Proteomes" id="UP000690515">
    <property type="component" value="Unassembled WGS sequence"/>
</dbReference>
<accession>A0ABS5Z8R4</accession>
<feature type="transmembrane region" description="Helical" evidence="2">
    <location>
        <begin position="6"/>
        <end position="24"/>
    </location>
</feature>
<organism evidence="3 4">
    <name type="scientific">Zooshikella harenae</name>
    <dbReference type="NCBI Taxonomy" id="2827238"/>
    <lineage>
        <taxon>Bacteria</taxon>
        <taxon>Pseudomonadati</taxon>
        <taxon>Pseudomonadota</taxon>
        <taxon>Gammaproteobacteria</taxon>
        <taxon>Oceanospirillales</taxon>
        <taxon>Zooshikellaceae</taxon>
        <taxon>Zooshikella</taxon>
    </lineage>
</organism>
<evidence type="ECO:0000256" key="2">
    <source>
        <dbReference type="SAM" id="Phobius"/>
    </source>
</evidence>
<keyword evidence="2" id="KW-1133">Transmembrane helix</keyword>
<dbReference type="RefSeq" id="WP_215818587.1">
    <property type="nucleotide sequence ID" value="NZ_JAGSOY010000007.1"/>
</dbReference>
<dbReference type="EMBL" id="JAGSOY010000007">
    <property type="protein sequence ID" value="MBU2710419.1"/>
    <property type="molecule type" value="Genomic_DNA"/>
</dbReference>
<proteinExistence type="predicted"/>
<evidence type="ECO:0000313" key="3">
    <source>
        <dbReference type="EMBL" id="MBU2710419.1"/>
    </source>
</evidence>
<evidence type="ECO:0000256" key="1">
    <source>
        <dbReference type="SAM" id="MobiDB-lite"/>
    </source>
</evidence>
<feature type="region of interest" description="Disordered" evidence="1">
    <location>
        <begin position="33"/>
        <end position="101"/>
    </location>
</feature>
<sequence>MNVKKYGLLSIIVIAAVSIVWILFDQEDKVHSQSSSLQSVESQPSSSLDKKGMAKASQPTSNPQALNSVETTKKASQDPQPEELKEEIEEHIAQQPQDPIPEAVRQAREEKVRAALDIVRQRTAQISRADIVAEQQKIKKVREDLVNIEVKPPQLEEFTDEAGIKWNKLTYENGEVKYELISFPE</sequence>
<protein>
    <submittedName>
        <fullName evidence="3">Uncharacterized protein</fullName>
    </submittedName>
</protein>
<gene>
    <name evidence="3" type="ORF">KCG35_05065</name>
</gene>
<feature type="compositionally biased region" description="Acidic residues" evidence="1">
    <location>
        <begin position="80"/>
        <end position="89"/>
    </location>
</feature>
<reference evidence="3 4" key="1">
    <citation type="submission" date="2021-04" db="EMBL/GenBank/DDBJ databases">
        <authorList>
            <person name="Pira H."/>
            <person name="Risdian C."/>
            <person name="Wink J."/>
        </authorList>
    </citation>
    <scope>NUCLEOTIDE SEQUENCE [LARGE SCALE GENOMIC DNA]</scope>
    <source>
        <strain evidence="3 4">WH53</strain>
    </source>
</reference>
<evidence type="ECO:0000313" key="4">
    <source>
        <dbReference type="Proteomes" id="UP000690515"/>
    </source>
</evidence>
<keyword evidence="2" id="KW-0812">Transmembrane</keyword>
<name>A0ABS5Z8R4_9GAMM</name>
<comment type="caution">
    <text evidence="3">The sequence shown here is derived from an EMBL/GenBank/DDBJ whole genome shotgun (WGS) entry which is preliminary data.</text>
</comment>
<feature type="compositionally biased region" description="Polar residues" evidence="1">
    <location>
        <begin position="57"/>
        <end position="70"/>
    </location>
</feature>